<evidence type="ECO:0000313" key="4">
    <source>
        <dbReference type="Proteomes" id="UP000478052"/>
    </source>
</evidence>
<feature type="compositionally biased region" description="Basic and acidic residues" evidence="1">
    <location>
        <begin position="101"/>
        <end position="113"/>
    </location>
</feature>
<keyword evidence="2" id="KW-0812">Transmembrane</keyword>
<proteinExistence type="predicted"/>
<feature type="transmembrane region" description="Helical" evidence="2">
    <location>
        <begin position="254"/>
        <end position="279"/>
    </location>
</feature>
<evidence type="ECO:0000256" key="2">
    <source>
        <dbReference type="SAM" id="Phobius"/>
    </source>
</evidence>
<sequence length="436" mass="47795">MASVVGILVVQQQDPQRFEPLPAESAIAVARRQQSSDEKYPFRGDNFRSLRSRDTLSMMKQAATVFAALLAAASCQQFSVVDPNSGQTGTAGFMPMMKDERQASETMAERRTSEPTPESSSVQSRDYSGGPEFYGYNNYPASYGPPSSSYGSDITFEPSAPADIPSSSYSSPGYSSSYYPGYGDDTKKRKPSYATPYYPPTSVSCPSPFTNNILTDLLKTGSTAKFGLVKSVVAAIATLFLAKIPIFLAVKALMLKLFVVPLAVVVLSLPVLVPAALLLQPLWKRWKEFIGYDTSSKQPQMVMMMPAADSTKPANDTSATPAATRALENNLESVLSNLLESERCMERLACQLGVRDAKSEVLKFLQTLRVVQNNEPIRDKLKQYREAYNYGTEEGLGSVEDENLVNSVCSEVRYPCRSTQKSLQRSTRALVDFAGF</sequence>
<keyword evidence="2" id="KW-1133">Transmembrane helix</keyword>
<gene>
    <name evidence="3" type="ORF">FWK35_00013186</name>
</gene>
<protein>
    <submittedName>
        <fullName evidence="3">Uncharacterized protein</fullName>
    </submittedName>
</protein>
<feature type="transmembrane region" description="Helical" evidence="2">
    <location>
        <begin position="228"/>
        <end position="248"/>
    </location>
</feature>
<organism evidence="3 4">
    <name type="scientific">Aphis craccivora</name>
    <name type="common">Cowpea aphid</name>
    <dbReference type="NCBI Taxonomy" id="307492"/>
    <lineage>
        <taxon>Eukaryota</taxon>
        <taxon>Metazoa</taxon>
        <taxon>Ecdysozoa</taxon>
        <taxon>Arthropoda</taxon>
        <taxon>Hexapoda</taxon>
        <taxon>Insecta</taxon>
        <taxon>Pterygota</taxon>
        <taxon>Neoptera</taxon>
        <taxon>Paraneoptera</taxon>
        <taxon>Hemiptera</taxon>
        <taxon>Sternorrhyncha</taxon>
        <taxon>Aphidomorpha</taxon>
        <taxon>Aphidoidea</taxon>
        <taxon>Aphididae</taxon>
        <taxon>Aphidini</taxon>
        <taxon>Aphis</taxon>
        <taxon>Aphis</taxon>
    </lineage>
</organism>
<evidence type="ECO:0000313" key="3">
    <source>
        <dbReference type="EMBL" id="KAF0768017.1"/>
    </source>
</evidence>
<keyword evidence="4" id="KW-1185">Reference proteome</keyword>
<keyword evidence="2" id="KW-0472">Membrane</keyword>
<name>A0A6G0ZB45_APHCR</name>
<evidence type="ECO:0000256" key="1">
    <source>
        <dbReference type="SAM" id="MobiDB-lite"/>
    </source>
</evidence>
<dbReference type="Proteomes" id="UP000478052">
    <property type="component" value="Unassembled WGS sequence"/>
</dbReference>
<dbReference type="OrthoDB" id="6627368at2759"/>
<reference evidence="3 4" key="1">
    <citation type="submission" date="2019-08" db="EMBL/GenBank/DDBJ databases">
        <title>Whole genome of Aphis craccivora.</title>
        <authorList>
            <person name="Voronova N.V."/>
            <person name="Shulinski R.S."/>
            <person name="Bandarenka Y.V."/>
            <person name="Zhorov D.G."/>
            <person name="Warner D."/>
        </authorList>
    </citation>
    <scope>NUCLEOTIDE SEQUENCE [LARGE SCALE GENOMIC DNA]</scope>
    <source>
        <strain evidence="3">180601</strain>
        <tissue evidence="3">Whole Body</tissue>
    </source>
</reference>
<feature type="region of interest" description="Disordered" evidence="1">
    <location>
        <begin position="101"/>
        <end position="127"/>
    </location>
</feature>
<comment type="caution">
    <text evidence="3">The sequence shown here is derived from an EMBL/GenBank/DDBJ whole genome shotgun (WGS) entry which is preliminary data.</text>
</comment>
<accession>A0A6G0ZB45</accession>
<feature type="compositionally biased region" description="Polar residues" evidence="1">
    <location>
        <begin position="114"/>
        <end position="126"/>
    </location>
</feature>
<dbReference type="AlphaFoldDB" id="A0A6G0ZB45"/>
<dbReference type="EMBL" id="VUJU01000853">
    <property type="protein sequence ID" value="KAF0768017.1"/>
    <property type="molecule type" value="Genomic_DNA"/>
</dbReference>